<dbReference type="PROSITE" id="PS51720">
    <property type="entry name" value="G_AIG1"/>
    <property type="match status" value="1"/>
</dbReference>
<feature type="region of interest" description="Disordered" evidence="5">
    <location>
        <begin position="1"/>
        <end position="62"/>
    </location>
</feature>
<reference evidence="7" key="2">
    <citation type="submission" date="2025-08" db="UniProtKB">
        <authorList>
            <consortium name="Ensembl"/>
        </authorList>
    </citation>
    <scope>IDENTIFICATION</scope>
</reference>
<evidence type="ECO:0000256" key="4">
    <source>
        <dbReference type="SAM" id="Coils"/>
    </source>
</evidence>
<feature type="compositionally biased region" description="Polar residues" evidence="5">
    <location>
        <begin position="44"/>
        <end position="55"/>
    </location>
</feature>
<keyword evidence="4" id="KW-0175">Coiled coil</keyword>
<dbReference type="FunFam" id="3.40.50.300:FF:002274">
    <property type="entry name" value="Si:dkeyp-69e1.8"/>
    <property type="match status" value="1"/>
</dbReference>
<dbReference type="InterPro" id="IPR027417">
    <property type="entry name" value="P-loop_NTPase"/>
</dbReference>
<accession>A0AAY5EHJ4</accession>
<dbReference type="Ensembl" id="ENSEEET00000061801.1">
    <property type="protein sequence ID" value="ENSEEEP00000056368.1"/>
    <property type="gene ID" value="ENSEEEG00000025611.1"/>
</dbReference>
<evidence type="ECO:0000256" key="1">
    <source>
        <dbReference type="ARBA" id="ARBA00008535"/>
    </source>
</evidence>
<reference evidence="7 8" key="1">
    <citation type="submission" date="2020-05" db="EMBL/GenBank/DDBJ databases">
        <title>Electrophorus electricus (electric eel) genome, fEleEle1, primary haplotype.</title>
        <authorList>
            <person name="Myers G."/>
            <person name="Meyer A."/>
            <person name="Fedrigo O."/>
            <person name="Formenti G."/>
            <person name="Rhie A."/>
            <person name="Tracey A."/>
            <person name="Sims Y."/>
            <person name="Jarvis E.D."/>
        </authorList>
    </citation>
    <scope>NUCLEOTIDE SEQUENCE [LARGE SCALE GENOMIC DNA]</scope>
</reference>
<dbReference type="AlphaFoldDB" id="A0AAY5EHJ4"/>
<dbReference type="GO" id="GO:0005525">
    <property type="term" value="F:GTP binding"/>
    <property type="evidence" value="ECO:0007669"/>
    <property type="project" value="UniProtKB-KW"/>
</dbReference>
<dbReference type="Proteomes" id="UP000314983">
    <property type="component" value="Chromosome 6"/>
</dbReference>
<evidence type="ECO:0000259" key="6">
    <source>
        <dbReference type="PROSITE" id="PS51720"/>
    </source>
</evidence>
<dbReference type="InterPro" id="IPR006703">
    <property type="entry name" value="G_AIG1"/>
</dbReference>
<evidence type="ECO:0000256" key="5">
    <source>
        <dbReference type="SAM" id="MobiDB-lite"/>
    </source>
</evidence>
<dbReference type="SUPFAM" id="SSF52540">
    <property type="entry name" value="P-loop containing nucleoside triphosphate hydrolases"/>
    <property type="match status" value="1"/>
</dbReference>
<protein>
    <recommendedName>
        <fullName evidence="6">AIG1-type G domain-containing protein</fullName>
    </recommendedName>
</protein>
<name>A0AAY5EHJ4_ELEEL</name>
<keyword evidence="8" id="KW-1185">Reference proteome</keyword>
<sequence length="298" mass="34398">NISGEHSEEGGNQSELRLVLLGRTGSGRSAAGNTILGREERSQAGPSTVTQQSESRQGEVAGRKVTVVDTPDWFSPELSLEEVRQDVGLCVLLSAPGPHAFLLVIPVKEPVGEERGMLEKMEEMFGERCWRNTMIIFTVTYRLHEENIEQFIHSRNPEVQTLIEKCGNRVHFLSIKESRDGSQVSKLLDELKKVVEGNRERFYSTEIYQEIRKMEEKIIKVCLKDKEKEIQSYYVNIEKLTKIINELEEDKSENSKQLINVNKRILIEIKLQIKKDKKELRVIFIRKNDLRLWCFLLV</sequence>
<dbReference type="PANTHER" id="PTHR10903:SF167">
    <property type="entry name" value="GTPASE IMAP FAMILY MEMBER 6-RELATED"/>
    <property type="match status" value="1"/>
</dbReference>
<evidence type="ECO:0000313" key="8">
    <source>
        <dbReference type="Proteomes" id="UP000314983"/>
    </source>
</evidence>
<organism evidence="7 8">
    <name type="scientific">Electrophorus electricus</name>
    <name type="common">Electric eel</name>
    <name type="synonym">Gymnotus electricus</name>
    <dbReference type="NCBI Taxonomy" id="8005"/>
    <lineage>
        <taxon>Eukaryota</taxon>
        <taxon>Metazoa</taxon>
        <taxon>Chordata</taxon>
        <taxon>Craniata</taxon>
        <taxon>Vertebrata</taxon>
        <taxon>Euteleostomi</taxon>
        <taxon>Actinopterygii</taxon>
        <taxon>Neopterygii</taxon>
        <taxon>Teleostei</taxon>
        <taxon>Ostariophysi</taxon>
        <taxon>Gymnotiformes</taxon>
        <taxon>Gymnotoidei</taxon>
        <taxon>Gymnotidae</taxon>
        <taxon>Electrophorus</taxon>
    </lineage>
</organism>
<dbReference type="InterPro" id="IPR045058">
    <property type="entry name" value="GIMA/IAN/Toc"/>
</dbReference>
<keyword evidence="3" id="KW-0342">GTP-binding</keyword>
<dbReference type="PANTHER" id="PTHR10903">
    <property type="entry name" value="GTPASE, IMAP FAMILY MEMBER-RELATED"/>
    <property type="match status" value="1"/>
</dbReference>
<dbReference type="GeneTree" id="ENSGT01140000282522"/>
<feature type="domain" description="AIG1-type G" evidence="6">
    <location>
        <begin position="13"/>
        <end position="212"/>
    </location>
</feature>
<feature type="coiled-coil region" evidence="4">
    <location>
        <begin position="223"/>
        <end position="264"/>
    </location>
</feature>
<dbReference type="Pfam" id="PF04548">
    <property type="entry name" value="AIG1"/>
    <property type="match status" value="1"/>
</dbReference>
<evidence type="ECO:0000256" key="3">
    <source>
        <dbReference type="ARBA" id="ARBA00023134"/>
    </source>
</evidence>
<keyword evidence="2" id="KW-0547">Nucleotide-binding</keyword>
<evidence type="ECO:0000256" key="2">
    <source>
        <dbReference type="ARBA" id="ARBA00022741"/>
    </source>
</evidence>
<evidence type="ECO:0000313" key="7">
    <source>
        <dbReference type="Ensembl" id="ENSEEEP00000056368.1"/>
    </source>
</evidence>
<comment type="similarity">
    <text evidence="1">Belongs to the TRAFAC class TrmE-Era-EngA-EngB-Septin-like GTPase superfamily. AIG1/Toc34/Toc159-like paraseptin GTPase family. IAN subfamily.</text>
</comment>
<proteinExistence type="inferred from homology"/>
<dbReference type="Gene3D" id="3.40.50.300">
    <property type="entry name" value="P-loop containing nucleotide triphosphate hydrolases"/>
    <property type="match status" value="1"/>
</dbReference>
<reference evidence="7" key="3">
    <citation type="submission" date="2025-09" db="UniProtKB">
        <authorList>
            <consortium name="Ensembl"/>
        </authorList>
    </citation>
    <scope>IDENTIFICATION</scope>
</reference>